<dbReference type="PANTHER" id="PTHR43399:SF4">
    <property type="entry name" value="CELL WALL-ASSOCIATED PROTEASE"/>
    <property type="match status" value="1"/>
</dbReference>
<comment type="caution">
    <text evidence="10">The sequence shown here is derived from an EMBL/GenBank/DDBJ whole genome shotgun (WGS) entry which is preliminary data.</text>
</comment>
<keyword evidence="5 7" id="KW-0720">Serine protease</keyword>
<evidence type="ECO:0000256" key="1">
    <source>
        <dbReference type="ARBA" id="ARBA00011073"/>
    </source>
</evidence>
<feature type="active site" description="Charge relay system" evidence="6 7">
    <location>
        <position position="63"/>
    </location>
</feature>
<evidence type="ECO:0000256" key="7">
    <source>
        <dbReference type="PROSITE-ProRule" id="PRU01240"/>
    </source>
</evidence>
<reference evidence="10 11" key="1">
    <citation type="journal article" date="2016" name="Nat. Commun.">
        <title>Thousands of microbial genomes shed light on interconnected biogeochemical processes in an aquifer system.</title>
        <authorList>
            <person name="Anantharaman K."/>
            <person name="Brown C.T."/>
            <person name="Hug L.A."/>
            <person name="Sharon I."/>
            <person name="Castelle C.J."/>
            <person name="Probst A.J."/>
            <person name="Thomas B.C."/>
            <person name="Singh A."/>
            <person name="Wilkins M.J."/>
            <person name="Karaoz U."/>
            <person name="Brodie E.L."/>
            <person name="Williams K.H."/>
            <person name="Hubbard S.S."/>
            <person name="Banfield J.F."/>
        </authorList>
    </citation>
    <scope>NUCLEOTIDE SEQUENCE [LARGE SCALE GENOMIC DNA]</scope>
</reference>
<dbReference type="AlphaFoldDB" id="A0A1F7URJ6"/>
<evidence type="ECO:0000256" key="2">
    <source>
        <dbReference type="ARBA" id="ARBA00022670"/>
    </source>
</evidence>
<evidence type="ECO:0000256" key="3">
    <source>
        <dbReference type="ARBA" id="ARBA00022729"/>
    </source>
</evidence>
<dbReference type="SUPFAM" id="SSF69318">
    <property type="entry name" value="Integrin alpha N-terminal domain"/>
    <property type="match status" value="1"/>
</dbReference>
<evidence type="ECO:0000259" key="9">
    <source>
        <dbReference type="Pfam" id="PF00082"/>
    </source>
</evidence>
<dbReference type="InterPro" id="IPR051048">
    <property type="entry name" value="Peptidase_S8/S53_subtilisin"/>
</dbReference>
<evidence type="ECO:0000313" key="11">
    <source>
        <dbReference type="Proteomes" id="UP000176897"/>
    </source>
</evidence>
<dbReference type="Pfam" id="PF13517">
    <property type="entry name" value="FG-GAP_3"/>
    <property type="match status" value="2"/>
</dbReference>
<dbReference type="PROSITE" id="PS51892">
    <property type="entry name" value="SUBTILASE"/>
    <property type="match status" value="1"/>
</dbReference>
<dbReference type="PROSITE" id="PS00137">
    <property type="entry name" value="SUBTILASE_HIS"/>
    <property type="match status" value="1"/>
</dbReference>
<dbReference type="InterPro" id="IPR034204">
    <property type="entry name" value="PfSUB1-like_cat_dom"/>
</dbReference>
<keyword evidence="3 8" id="KW-0732">Signal</keyword>
<dbReference type="Proteomes" id="UP000176897">
    <property type="component" value="Unassembled WGS sequence"/>
</dbReference>
<evidence type="ECO:0000313" key="10">
    <source>
        <dbReference type="EMBL" id="OGL80911.1"/>
    </source>
</evidence>
<dbReference type="InterPro" id="IPR000209">
    <property type="entry name" value="Peptidase_S8/S53_dom"/>
</dbReference>
<dbReference type="GO" id="GO:0006508">
    <property type="term" value="P:proteolysis"/>
    <property type="evidence" value="ECO:0007669"/>
    <property type="project" value="UniProtKB-KW"/>
</dbReference>
<feature type="domain" description="Peptidase S8/S53" evidence="9">
    <location>
        <begin position="55"/>
        <end position="355"/>
    </location>
</feature>
<dbReference type="InterPro" id="IPR023827">
    <property type="entry name" value="Peptidase_S8_Asp-AS"/>
</dbReference>
<dbReference type="PROSITE" id="PS00136">
    <property type="entry name" value="SUBTILASE_ASP"/>
    <property type="match status" value="1"/>
</dbReference>
<feature type="active site" description="Charge relay system" evidence="6 7">
    <location>
        <position position="305"/>
    </location>
</feature>
<evidence type="ECO:0000256" key="8">
    <source>
        <dbReference type="SAM" id="SignalP"/>
    </source>
</evidence>
<dbReference type="PRINTS" id="PR00723">
    <property type="entry name" value="SUBTILISIN"/>
</dbReference>
<dbReference type="PANTHER" id="PTHR43399">
    <property type="entry name" value="SUBTILISIN-RELATED"/>
    <property type="match status" value="1"/>
</dbReference>
<sequence>MRWCLSLFTLISIFILPFSVLASPVYPGDPDAASKQWYLQKIEAYEAWSKTKGSENVVVAVIDTGVDLNHFDLKDNLWINSGERLDGKDNDGNIYIDDINGWDFVDGDNDPSPSINEPDARPQAIHHGTLVAGFLGAAGNNGIGGAGVAWRVKIMPLRALDSRGRGNVATVEEAIKYAVAKGANIINLSFVGPGFDTQLFLTLKDALNRGVLVVAAVGNNEITNGGGLDLDGAPLYPVCYTGSSGEDVVLGVAAVDEQDKKSAFSNYGANCVDISAPGNNMYGPQYYRPSQGFIDVFGNGWAGSSMAAPLVSGTAALIKALNPSYRAQEIRNILLQSADPIDSANPAFSGKLGKGRLNARRALELAATGGSSIFGPSSGVSYVMGAAFSGGQSTVRVLTPSGVLSRDFLAFPEQFKGGARLASGDVDNDGVSEIMVGAGAGGSPQVRVFAPDGTLEHSFLAYSAGFRGGVNVAVGDVSGDGVAEIVTGAGAGGGPNIRVLNAQGKALSSFFAYDKYLRGGVNVSVADIDKDGVSEIIASPGRGAGYRGEIKIFDLRGRLKRKFSAYPATLIGGITTSAGDLDGDGAAEIVTAPAAGALPEVRVYSADGSWQRAFLAYSDAFRGGVNLAVGDLDRDGQAEIIAGPGKGGGPHLVVFDGFGRLKSQFTVLDKAFRGGLSVGIIKL</sequence>
<evidence type="ECO:0000256" key="4">
    <source>
        <dbReference type="ARBA" id="ARBA00022801"/>
    </source>
</evidence>
<keyword evidence="4 7" id="KW-0378">Hydrolase</keyword>
<feature type="active site" description="Charge relay system" evidence="6 7">
    <location>
        <position position="127"/>
    </location>
</feature>
<dbReference type="STRING" id="1802401.A3B21_03015"/>
<protein>
    <recommendedName>
        <fullName evidence="9">Peptidase S8/S53 domain-containing protein</fullName>
    </recommendedName>
</protein>
<dbReference type="InterPro" id="IPR015500">
    <property type="entry name" value="Peptidase_S8_subtilisin-rel"/>
</dbReference>
<keyword evidence="2 7" id="KW-0645">Protease</keyword>
<feature type="chain" id="PRO_5009533114" description="Peptidase S8/S53 domain-containing protein" evidence="8">
    <location>
        <begin position="23"/>
        <end position="683"/>
    </location>
</feature>
<dbReference type="InterPro" id="IPR036852">
    <property type="entry name" value="Peptidase_S8/S53_dom_sf"/>
</dbReference>
<gene>
    <name evidence="10" type="ORF">A3B21_03015</name>
</gene>
<dbReference type="InterPro" id="IPR022398">
    <property type="entry name" value="Peptidase_S8_His-AS"/>
</dbReference>
<organism evidence="10 11">
    <name type="scientific">Candidatus Uhrbacteria bacterium RIFCSPLOWO2_01_FULL_47_24</name>
    <dbReference type="NCBI Taxonomy" id="1802401"/>
    <lineage>
        <taxon>Bacteria</taxon>
        <taxon>Candidatus Uhriibacteriota</taxon>
    </lineage>
</organism>
<feature type="signal peptide" evidence="8">
    <location>
        <begin position="1"/>
        <end position="22"/>
    </location>
</feature>
<dbReference type="Gene3D" id="2.130.10.130">
    <property type="entry name" value="Integrin alpha, N-terminal"/>
    <property type="match status" value="1"/>
</dbReference>
<dbReference type="InterPro" id="IPR013517">
    <property type="entry name" value="FG-GAP"/>
</dbReference>
<dbReference type="SUPFAM" id="SSF52743">
    <property type="entry name" value="Subtilisin-like"/>
    <property type="match status" value="1"/>
</dbReference>
<dbReference type="CDD" id="cd07473">
    <property type="entry name" value="Peptidases_S8_Subtilisin_like"/>
    <property type="match status" value="1"/>
</dbReference>
<comment type="similarity">
    <text evidence="1 7">Belongs to the peptidase S8 family.</text>
</comment>
<accession>A0A1F7URJ6</accession>
<dbReference type="Gene3D" id="3.40.50.200">
    <property type="entry name" value="Peptidase S8/S53 domain"/>
    <property type="match status" value="1"/>
</dbReference>
<proteinExistence type="inferred from homology"/>
<dbReference type="GO" id="GO:0004252">
    <property type="term" value="F:serine-type endopeptidase activity"/>
    <property type="evidence" value="ECO:0007669"/>
    <property type="project" value="UniProtKB-UniRule"/>
</dbReference>
<evidence type="ECO:0000256" key="6">
    <source>
        <dbReference type="PIRSR" id="PIRSR615500-1"/>
    </source>
</evidence>
<dbReference type="Pfam" id="PF00082">
    <property type="entry name" value="Peptidase_S8"/>
    <property type="match status" value="1"/>
</dbReference>
<evidence type="ECO:0000256" key="5">
    <source>
        <dbReference type="ARBA" id="ARBA00022825"/>
    </source>
</evidence>
<dbReference type="InterPro" id="IPR028994">
    <property type="entry name" value="Integrin_alpha_N"/>
</dbReference>
<name>A0A1F7URJ6_9BACT</name>
<dbReference type="EMBL" id="MGEJ01000012">
    <property type="protein sequence ID" value="OGL80911.1"/>
    <property type="molecule type" value="Genomic_DNA"/>
</dbReference>